<dbReference type="InterPro" id="IPR002654">
    <property type="entry name" value="Glyco_trans_25"/>
</dbReference>
<name>A0A0J1H344_9GAMM</name>
<organism evidence="2 3">
    <name type="scientific">Photobacterium aquae</name>
    <dbReference type="NCBI Taxonomy" id="1195763"/>
    <lineage>
        <taxon>Bacteria</taxon>
        <taxon>Pseudomonadati</taxon>
        <taxon>Pseudomonadota</taxon>
        <taxon>Gammaproteobacteria</taxon>
        <taxon>Vibrionales</taxon>
        <taxon>Vibrionaceae</taxon>
        <taxon>Photobacterium</taxon>
    </lineage>
</organism>
<dbReference type="Pfam" id="PF01755">
    <property type="entry name" value="Glyco_transf_25"/>
    <property type="match status" value="1"/>
</dbReference>
<reference evidence="2 3" key="1">
    <citation type="submission" date="2015-05" db="EMBL/GenBank/DDBJ databases">
        <title>Photobacterium galathea sp. nov.</title>
        <authorList>
            <person name="Machado H."/>
            <person name="Gram L."/>
        </authorList>
    </citation>
    <scope>NUCLEOTIDE SEQUENCE [LARGE SCALE GENOMIC DNA]</scope>
    <source>
        <strain evidence="2 3">CGMCC 1.12159</strain>
    </source>
</reference>
<evidence type="ECO:0000313" key="3">
    <source>
        <dbReference type="Proteomes" id="UP000036097"/>
    </source>
</evidence>
<accession>A0A0J1H344</accession>
<gene>
    <name evidence="2" type="ORF">ABT56_09110</name>
</gene>
<dbReference type="PATRIC" id="fig|1195763.3.peg.1934"/>
<evidence type="ECO:0000313" key="2">
    <source>
        <dbReference type="EMBL" id="KLV06195.1"/>
    </source>
</evidence>
<dbReference type="AlphaFoldDB" id="A0A0J1H344"/>
<protein>
    <recommendedName>
        <fullName evidence="1">Glycosyl transferase family 25 domain-containing protein</fullName>
    </recommendedName>
</protein>
<comment type="caution">
    <text evidence="2">The sequence shown here is derived from an EMBL/GenBank/DDBJ whole genome shotgun (WGS) entry which is preliminary data.</text>
</comment>
<keyword evidence="3" id="KW-1185">Reference proteome</keyword>
<feature type="domain" description="Glycosyl transferase family 25" evidence="1">
    <location>
        <begin position="12"/>
        <end position="195"/>
    </location>
</feature>
<dbReference type="RefSeq" id="WP_047878570.1">
    <property type="nucleotide sequence ID" value="NZ_LDOT01000011.1"/>
</dbReference>
<dbReference type="CDD" id="cd06532">
    <property type="entry name" value="Glyco_transf_25"/>
    <property type="match status" value="1"/>
</dbReference>
<dbReference type="Proteomes" id="UP000036097">
    <property type="component" value="Unassembled WGS sequence"/>
</dbReference>
<evidence type="ECO:0000259" key="1">
    <source>
        <dbReference type="Pfam" id="PF01755"/>
    </source>
</evidence>
<sequence length="240" mass="27277">MKQSDIHTPIPPIFVINMEKSKDRREYIRAQFEAMGIQFHFFNAIDGKKLSSAELNTIDFIQAKALCGHQLSLGEVGCALSHIRIYEKCLAESIDEVIILEDDITVPEYFHTVLQAIAKRKNPHSELLYLFHGKAKTWPLYKKLPYNFKIKKVIPPSATSSRFITGTVGYYINKSGMQKLLSHAYPVRMPADYLTGFIQRSGINCYTIEPNLLALAGFDTTIDDRNYGDHLHLDHANTIS</sequence>
<dbReference type="STRING" id="1195763.ABT56_09110"/>
<proteinExistence type="predicted"/>
<dbReference type="EMBL" id="LDOT01000011">
    <property type="protein sequence ID" value="KLV06195.1"/>
    <property type="molecule type" value="Genomic_DNA"/>
</dbReference>